<dbReference type="FunFam" id="2.10.25.10:FF:000734">
    <property type="entry name" value="Uncharacterized protein"/>
    <property type="match status" value="1"/>
</dbReference>
<feature type="transmembrane region" description="Helical" evidence="5">
    <location>
        <begin position="404"/>
        <end position="425"/>
    </location>
</feature>
<feature type="domain" description="EGF-like" evidence="6">
    <location>
        <begin position="219"/>
        <end position="255"/>
    </location>
</feature>
<evidence type="ECO:0000313" key="10">
    <source>
        <dbReference type="Proteomes" id="UP001208570"/>
    </source>
</evidence>
<evidence type="ECO:0000259" key="6">
    <source>
        <dbReference type="PROSITE" id="PS50026"/>
    </source>
</evidence>
<evidence type="ECO:0000256" key="3">
    <source>
        <dbReference type="PROSITE-ProRule" id="PRU00076"/>
    </source>
</evidence>
<comment type="caution">
    <text evidence="9">The sequence shown here is derived from an EMBL/GenBank/DDBJ whole genome shotgun (WGS) entry which is preliminary data.</text>
</comment>
<evidence type="ECO:0000256" key="4">
    <source>
        <dbReference type="PROSITE-ProRule" id="PRU00302"/>
    </source>
</evidence>
<dbReference type="GO" id="GO:0005509">
    <property type="term" value="F:calcium ion binding"/>
    <property type="evidence" value="ECO:0007669"/>
    <property type="project" value="InterPro"/>
</dbReference>
<dbReference type="Gene3D" id="3.10.100.10">
    <property type="entry name" value="Mannose-Binding Protein A, subunit A"/>
    <property type="match status" value="1"/>
</dbReference>
<dbReference type="Pfam" id="PF00084">
    <property type="entry name" value="Sushi"/>
    <property type="match status" value="1"/>
</dbReference>
<dbReference type="SUPFAM" id="SSF56436">
    <property type="entry name" value="C-type lectin-like"/>
    <property type="match status" value="1"/>
</dbReference>
<dbReference type="InterPro" id="IPR001881">
    <property type="entry name" value="EGF-like_Ca-bd_dom"/>
</dbReference>
<feature type="transmembrane region" description="Helical" evidence="5">
    <location>
        <begin position="12"/>
        <end position="33"/>
    </location>
</feature>
<evidence type="ECO:0000259" key="7">
    <source>
        <dbReference type="PROSITE" id="PS50041"/>
    </source>
</evidence>
<dbReference type="InterPro" id="IPR000152">
    <property type="entry name" value="EGF-type_Asp/Asn_hydroxyl_site"/>
</dbReference>
<dbReference type="InterPro" id="IPR016187">
    <property type="entry name" value="CTDL_fold"/>
</dbReference>
<protein>
    <submittedName>
        <fullName evidence="9">Uncharacterized protein</fullName>
    </submittedName>
</protein>
<dbReference type="PROSITE" id="PS50923">
    <property type="entry name" value="SUSHI"/>
    <property type="match status" value="1"/>
</dbReference>
<keyword evidence="3" id="KW-0245">EGF-like domain</keyword>
<organism evidence="9 10">
    <name type="scientific">Paralvinella palmiformis</name>
    <dbReference type="NCBI Taxonomy" id="53620"/>
    <lineage>
        <taxon>Eukaryota</taxon>
        <taxon>Metazoa</taxon>
        <taxon>Spiralia</taxon>
        <taxon>Lophotrochozoa</taxon>
        <taxon>Annelida</taxon>
        <taxon>Polychaeta</taxon>
        <taxon>Sedentaria</taxon>
        <taxon>Canalipalpata</taxon>
        <taxon>Terebellida</taxon>
        <taxon>Terebelliformia</taxon>
        <taxon>Alvinellidae</taxon>
        <taxon>Paralvinella</taxon>
    </lineage>
</organism>
<dbReference type="SUPFAM" id="SSF57535">
    <property type="entry name" value="Complement control module/SCR domain"/>
    <property type="match status" value="1"/>
</dbReference>
<dbReference type="Proteomes" id="UP001208570">
    <property type="component" value="Unassembled WGS sequence"/>
</dbReference>
<dbReference type="PROSITE" id="PS50026">
    <property type="entry name" value="EGF_3"/>
    <property type="match status" value="1"/>
</dbReference>
<dbReference type="InterPro" id="IPR050111">
    <property type="entry name" value="C-type_lectin/snaclec_domain"/>
</dbReference>
<comment type="caution">
    <text evidence="3">Lacks conserved residue(s) required for the propagation of feature annotation.</text>
</comment>
<dbReference type="Pfam" id="PF00059">
    <property type="entry name" value="Lectin_C"/>
    <property type="match status" value="1"/>
</dbReference>
<dbReference type="PROSITE" id="PS50041">
    <property type="entry name" value="C_TYPE_LECTIN_2"/>
    <property type="match status" value="1"/>
</dbReference>
<dbReference type="CDD" id="cd00037">
    <property type="entry name" value="CLECT"/>
    <property type="match status" value="1"/>
</dbReference>
<accession>A0AAD9JSD2</accession>
<dbReference type="Gene3D" id="2.10.70.10">
    <property type="entry name" value="Complement Module, domain 1"/>
    <property type="match status" value="1"/>
</dbReference>
<dbReference type="EMBL" id="JAODUP010000167">
    <property type="protein sequence ID" value="KAK2158554.1"/>
    <property type="molecule type" value="Genomic_DNA"/>
</dbReference>
<dbReference type="SMART" id="SM00181">
    <property type="entry name" value="EGF"/>
    <property type="match status" value="1"/>
</dbReference>
<dbReference type="SMART" id="SM00179">
    <property type="entry name" value="EGF_CA"/>
    <property type="match status" value="1"/>
</dbReference>
<evidence type="ECO:0000259" key="8">
    <source>
        <dbReference type="PROSITE" id="PS50923"/>
    </source>
</evidence>
<dbReference type="CDD" id="cd00054">
    <property type="entry name" value="EGF_CA"/>
    <property type="match status" value="1"/>
</dbReference>
<dbReference type="CDD" id="cd00033">
    <property type="entry name" value="CCP"/>
    <property type="match status" value="1"/>
</dbReference>
<dbReference type="PROSITE" id="PS00010">
    <property type="entry name" value="ASX_HYDROXYL"/>
    <property type="match status" value="1"/>
</dbReference>
<feature type="domain" description="C-type lectin" evidence="7">
    <location>
        <begin position="59"/>
        <end position="183"/>
    </location>
</feature>
<dbReference type="SMART" id="SM00034">
    <property type="entry name" value="CLECT"/>
    <property type="match status" value="1"/>
</dbReference>
<keyword evidence="2 3" id="KW-1015">Disulfide bond</keyword>
<keyword evidence="1" id="KW-0732">Signal</keyword>
<dbReference type="PRINTS" id="PR00010">
    <property type="entry name" value="EGFBLOOD"/>
</dbReference>
<dbReference type="PROSITE" id="PS01186">
    <property type="entry name" value="EGF_2"/>
    <property type="match status" value="1"/>
</dbReference>
<dbReference type="InterPro" id="IPR016186">
    <property type="entry name" value="C-type_lectin-like/link_sf"/>
</dbReference>
<keyword evidence="5" id="KW-1133">Transmembrane helix</keyword>
<keyword evidence="10" id="KW-1185">Reference proteome</keyword>
<keyword evidence="5" id="KW-0812">Transmembrane</keyword>
<evidence type="ECO:0000256" key="1">
    <source>
        <dbReference type="ARBA" id="ARBA00022729"/>
    </source>
</evidence>
<evidence type="ECO:0000256" key="5">
    <source>
        <dbReference type="SAM" id="Phobius"/>
    </source>
</evidence>
<feature type="disulfide bond" evidence="3">
    <location>
        <begin position="245"/>
        <end position="254"/>
    </location>
</feature>
<dbReference type="InterPro" id="IPR001304">
    <property type="entry name" value="C-type_lectin-like"/>
</dbReference>
<feature type="disulfide bond" evidence="4">
    <location>
        <begin position="327"/>
        <end position="370"/>
    </location>
</feature>
<dbReference type="AlphaFoldDB" id="A0AAD9JSD2"/>
<dbReference type="PROSITE" id="PS00022">
    <property type="entry name" value="EGF_1"/>
    <property type="match status" value="1"/>
</dbReference>
<reference evidence="9" key="1">
    <citation type="journal article" date="2023" name="Mol. Biol. Evol.">
        <title>Third-Generation Sequencing Reveals the Adaptive Role of the Epigenome in Three Deep-Sea Polychaetes.</title>
        <authorList>
            <person name="Perez M."/>
            <person name="Aroh O."/>
            <person name="Sun Y."/>
            <person name="Lan Y."/>
            <person name="Juniper S.K."/>
            <person name="Young C.R."/>
            <person name="Angers B."/>
            <person name="Qian P.Y."/>
        </authorList>
    </citation>
    <scope>NUCLEOTIDE SEQUENCE</scope>
    <source>
        <strain evidence="9">P08H-3</strain>
    </source>
</reference>
<keyword evidence="4" id="KW-0768">Sushi</keyword>
<dbReference type="Pfam" id="PF00008">
    <property type="entry name" value="EGF"/>
    <property type="match status" value="1"/>
</dbReference>
<proteinExistence type="predicted"/>
<sequence>MLFTRQPVKHRDYSITILTSSLMTTITMVAPLYNNLYLMLVINTGLVHGNGCPAFWTRIGVLCYRLVSSLGVDTLGFPTVYHARVTCKQYGGDLAYISSLESENEIFAIMRNMSMDSVPRKVYIGLMDMGNMRDFVWLNGNNLTYSDWAEGEPGEEDEDCVVIKSPYRIWQSPEETEWHDFPCCRQSYIQHALCYREPYTDDDKMKYEDEDVLEIICNTVDECSSNPCYHGGTCHDLVNGYTCSCRYGYEGTHCEQAITCPLPNLERASFGEIFNNIGVDQEYSMGYVMTVKCDHGLHFVNDAKSSSRKYNCTEDGWIEIKSINIICPTIPRWSGLLANVSSRLYGDTVEYKCDQGMTFADGEQVKVTSCNITGHWTPPLMECTEDVSLMKQVQLRKPVEATGAAVLGTFGLIFLVCELSIFVLMDLNVLRKQLPIGYNNLTNIVYNRHKKRDFQLVPVDL</sequence>
<gene>
    <name evidence="9" type="ORF">LSH36_167g01020</name>
</gene>
<dbReference type="InterPro" id="IPR000436">
    <property type="entry name" value="Sushi_SCR_CCP_dom"/>
</dbReference>
<evidence type="ECO:0000313" key="9">
    <source>
        <dbReference type="EMBL" id="KAK2158554.1"/>
    </source>
</evidence>
<feature type="domain" description="Sushi" evidence="8">
    <location>
        <begin position="325"/>
        <end position="385"/>
    </location>
</feature>
<evidence type="ECO:0000256" key="2">
    <source>
        <dbReference type="ARBA" id="ARBA00023157"/>
    </source>
</evidence>
<dbReference type="SUPFAM" id="SSF57196">
    <property type="entry name" value="EGF/Laminin"/>
    <property type="match status" value="1"/>
</dbReference>
<dbReference type="PANTHER" id="PTHR22803">
    <property type="entry name" value="MANNOSE, PHOSPHOLIPASE, LECTIN RECEPTOR RELATED"/>
    <property type="match status" value="1"/>
</dbReference>
<name>A0AAD9JSD2_9ANNE</name>
<dbReference type="InterPro" id="IPR000742">
    <property type="entry name" value="EGF"/>
</dbReference>
<dbReference type="InterPro" id="IPR035976">
    <property type="entry name" value="Sushi/SCR/CCP_sf"/>
</dbReference>
<dbReference type="Gene3D" id="2.10.25.10">
    <property type="entry name" value="Laminin"/>
    <property type="match status" value="1"/>
</dbReference>
<dbReference type="SMART" id="SM00032">
    <property type="entry name" value="CCP"/>
    <property type="match status" value="1"/>
</dbReference>
<keyword evidence="5" id="KW-0472">Membrane</keyword>